<dbReference type="PANTHER" id="PTHR30576">
    <property type="entry name" value="COLANIC BIOSYNTHESIS UDP-GLUCOSE LIPID CARRIER TRANSFERASE"/>
    <property type="match status" value="1"/>
</dbReference>
<dbReference type="GO" id="GO:0016020">
    <property type="term" value="C:membrane"/>
    <property type="evidence" value="ECO:0007669"/>
    <property type="project" value="UniProtKB-SubCell"/>
</dbReference>
<comment type="similarity">
    <text evidence="2">Belongs to the bacterial sugar transferase family.</text>
</comment>
<reference evidence="9 10" key="1">
    <citation type="submission" date="2017-06" db="EMBL/GenBank/DDBJ databases">
        <authorList>
            <consortium name="Pathogen Informatics"/>
        </authorList>
    </citation>
    <scope>NUCLEOTIDE SEQUENCE [LARGE SCALE GENOMIC DNA]</scope>
    <source>
        <strain evidence="9 10">NCTC13490</strain>
    </source>
</reference>
<evidence type="ECO:0000256" key="2">
    <source>
        <dbReference type="ARBA" id="ARBA00006464"/>
    </source>
</evidence>
<evidence type="ECO:0000256" key="3">
    <source>
        <dbReference type="ARBA" id="ARBA00022679"/>
    </source>
</evidence>
<dbReference type="RefSeq" id="WP_095071846.1">
    <property type="nucleotide sequence ID" value="NZ_LT906465.1"/>
</dbReference>
<comment type="subcellular location">
    <subcellularLocation>
        <location evidence="1">Membrane</location>
        <topology evidence="1">Multi-pass membrane protein</topology>
    </subcellularLocation>
</comment>
<dbReference type="Pfam" id="PF02397">
    <property type="entry name" value="Bac_transf"/>
    <property type="match status" value="1"/>
</dbReference>
<evidence type="ECO:0000256" key="6">
    <source>
        <dbReference type="ARBA" id="ARBA00023136"/>
    </source>
</evidence>
<feature type="transmembrane region" description="Helical" evidence="7">
    <location>
        <begin position="46"/>
        <end position="69"/>
    </location>
</feature>
<feature type="transmembrane region" description="Helical" evidence="7">
    <location>
        <begin position="12"/>
        <end position="31"/>
    </location>
</feature>
<organism evidence="9 10">
    <name type="scientific">Chryseobacterium taklimakanense</name>
    <dbReference type="NCBI Taxonomy" id="536441"/>
    <lineage>
        <taxon>Bacteria</taxon>
        <taxon>Pseudomonadati</taxon>
        <taxon>Bacteroidota</taxon>
        <taxon>Flavobacteriia</taxon>
        <taxon>Flavobacteriales</taxon>
        <taxon>Weeksellaceae</taxon>
        <taxon>Chryseobacterium group</taxon>
        <taxon>Chryseobacterium</taxon>
    </lineage>
</organism>
<dbReference type="PANTHER" id="PTHR30576:SF0">
    <property type="entry name" value="UNDECAPRENYL-PHOSPHATE N-ACETYLGALACTOSAMINYL 1-PHOSPHATE TRANSFERASE-RELATED"/>
    <property type="match status" value="1"/>
</dbReference>
<sequence>MQKLRYSRYFKTAVILLDIAVVAAVLLFFYLRKNPVLDLVNQEKNLISVFLLVVFWLLLSSKTQIYYVPRNTTYTTYLQKVFAQIFIFSAVFLLFSRILENDVLKEERSIIVAILFFLLLFLKSLIFFFLKYIRSKGLNVRNIMFLSQDSSVDVLKAIISERKDYGYKIFDYQLDKIDVDELKEFWIKNGIHTIFISSQNHLPSNLETKIFEEAEAHKVKISLIPNSIQNEFFSYNLSYIQSQPILLPIKFPLESYTNSVLKRIFDIIFSVLVLAGVGIWLFPILALLIKSDSKGPVFFIQKRYGFHDRVFNCFKFRTMYVNGDSATKTTAKNDRRITKIGKILRKTSLDEMPQFFNVLLGDMSVVGPRPHMILVDNLYKPKIRRYALRSLVKPGITGLAQVNGLRGDKGNMDLEMKRRVLADSFYVKNWSFMLDLVIIFKTLVLLVEGDKNAH</sequence>
<dbReference type="KEGG" id="ctak:4412677_01438"/>
<evidence type="ECO:0000256" key="1">
    <source>
        <dbReference type="ARBA" id="ARBA00004141"/>
    </source>
</evidence>
<feature type="transmembrane region" description="Helical" evidence="7">
    <location>
        <begin position="110"/>
        <end position="133"/>
    </location>
</feature>
<feature type="transmembrane region" description="Helical" evidence="7">
    <location>
        <begin position="267"/>
        <end position="289"/>
    </location>
</feature>
<evidence type="ECO:0000256" key="4">
    <source>
        <dbReference type="ARBA" id="ARBA00022692"/>
    </source>
</evidence>
<proteinExistence type="inferred from homology"/>
<dbReference type="AlphaFoldDB" id="A0A239XE96"/>
<evidence type="ECO:0000256" key="5">
    <source>
        <dbReference type="ARBA" id="ARBA00022989"/>
    </source>
</evidence>
<keyword evidence="5 7" id="KW-1133">Transmembrane helix</keyword>
<evidence type="ECO:0000313" key="10">
    <source>
        <dbReference type="Proteomes" id="UP000215196"/>
    </source>
</evidence>
<evidence type="ECO:0000313" key="9">
    <source>
        <dbReference type="EMBL" id="SNV44802.1"/>
    </source>
</evidence>
<keyword evidence="3 9" id="KW-0808">Transferase</keyword>
<evidence type="ECO:0000259" key="8">
    <source>
        <dbReference type="Pfam" id="PF02397"/>
    </source>
</evidence>
<evidence type="ECO:0000256" key="7">
    <source>
        <dbReference type="SAM" id="Phobius"/>
    </source>
</evidence>
<dbReference type="GO" id="GO:0016780">
    <property type="term" value="F:phosphotransferase activity, for other substituted phosphate groups"/>
    <property type="evidence" value="ECO:0007669"/>
    <property type="project" value="TreeGrafter"/>
</dbReference>
<dbReference type="Proteomes" id="UP000215196">
    <property type="component" value="Chromosome 1"/>
</dbReference>
<accession>A0A239XE96</accession>
<protein>
    <submittedName>
        <fullName evidence="9">Putative colanic biosynthesis UDP-glucose lipid carrier transferase</fullName>
    </submittedName>
</protein>
<feature type="transmembrane region" description="Helical" evidence="7">
    <location>
        <begin position="81"/>
        <end position="98"/>
    </location>
</feature>
<keyword evidence="4 7" id="KW-0812">Transmembrane</keyword>
<dbReference type="InterPro" id="IPR017475">
    <property type="entry name" value="EPS_sugar_tfrase"/>
</dbReference>
<keyword evidence="6 7" id="KW-0472">Membrane</keyword>
<dbReference type="EMBL" id="LT906465">
    <property type="protein sequence ID" value="SNV44802.1"/>
    <property type="molecule type" value="Genomic_DNA"/>
</dbReference>
<dbReference type="InterPro" id="IPR003362">
    <property type="entry name" value="Bact_transf"/>
</dbReference>
<gene>
    <name evidence="9" type="primary">wcaJ_3</name>
    <name evidence="9" type="ORF">SAMEA4412677_01438</name>
</gene>
<name>A0A239XE96_9FLAO</name>
<feature type="domain" description="Bacterial sugar transferase" evidence="8">
    <location>
        <begin position="262"/>
        <end position="446"/>
    </location>
</feature>
<keyword evidence="10" id="KW-1185">Reference proteome</keyword>
<dbReference type="NCBIfam" id="TIGR03025">
    <property type="entry name" value="EPS_sugtrans"/>
    <property type="match status" value="1"/>
</dbReference>